<organism evidence="1 2">
    <name type="scientific">Enterococcus wangshanyuanii</name>
    <dbReference type="NCBI Taxonomy" id="2005703"/>
    <lineage>
        <taxon>Bacteria</taxon>
        <taxon>Bacillati</taxon>
        <taxon>Bacillota</taxon>
        <taxon>Bacilli</taxon>
        <taxon>Lactobacillales</taxon>
        <taxon>Enterococcaceae</taxon>
        <taxon>Enterococcus</taxon>
    </lineage>
</organism>
<dbReference type="Gene3D" id="1.10.340.20">
    <property type="entry name" value="Apc36109-like domain"/>
    <property type="match status" value="1"/>
</dbReference>
<dbReference type="SUPFAM" id="SSF116922">
    <property type="entry name" value="YugE-like"/>
    <property type="match status" value="1"/>
</dbReference>
<dbReference type="RefSeq" id="WP_227011134.1">
    <property type="nucleotide sequence ID" value="NZ_BMKI01000004.1"/>
</dbReference>
<protein>
    <recommendedName>
        <fullName evidence="3">DUF1871 domain-containing protein</fullName>
    </recommendedName>
</protein>
<evidence type="ECO:0008006" key="3">
    <source>
        <dbReference type="Google" id="ProtNLM"/>
    </source>
</evidence>
<evidence type="ECO:0000313" key="1">
    <source>
        <dbReference type="EMBL" id="GGC92573.1"/>
    </source>
</evidence>
<evidence type="ECO:0000313" key="2">
    <source>
        <dbReference type="Proteomes" id="UP000630615"/>
    </source>
</evidence>
<name>A0ABQ1P786_9ENTE</name>
<dbReference type="InterPro" id="IPR015053">
    <property type="entry name" value="DUF1871"/>
</dbReference>
<comment type="caution">
    <text evidence="1">The sequence shown here is derived from an EMBL/GenBank/DDBJ whole genome shotgun (WGS) entry which is preliminary data.</text>
</comment>
<dbReference type="Pfam" id="PF08958">
    <property type="entry name" value="DUF1871"/>
    <property type="match status" value="1"/>
</dbReference>
<sequence>MKVSKSIKEIVWKIRKIMYDKVEKIINEWDPIDLFPMAPKDEYSQEIKQVVNVLKKKERLSAENLANTLKLIFVESFGDDMFFRDNELDIANKLLNLE</sequence>
<gene>
    <name evidence="1" type="ORF">GCM10011573_22710</name>
</gene>
<dbReference type="InterPro" id="IPR023162">
    <property type="entry name" value="Apc36109-like_dom_sf"/>
</dbReference>
<keyword evidence="2" id="KW-1185">Reference proteome</keyword>
<dbReference type="EMBL" id="BMKI01000004">
    <property type="protein sequence ID" value="GGC92573.1"/>
    <property type="molecule type" value="Genomic_DNA"/>
</dbReference>
<accession>A0ABQ1P786</accession>
<proteinExistence type="predicted"/>
<reference evidence="2" key="1">
    <citation type="journal article" date="2019" name="Int. J. Syst. Evol. Microbiol.">
        <title>The Global Catalogue of Microorganisms (GCM) 10K type strain sequencing project: providing services to taxonomists for standard genome sequencing and annotation.</title>
        <authorList>
            <consortium name="The Broad Institute Genomics Platform"/>
            <consortium name="The Broad Institute Genome Sequencing Center for Infectious Disease"/>
            <person name="Wu L."/>
            <person name="Ma J."/>
        </authorList>
    </citation>
    <scope>NUCLEOTIDE SEQUENCE [LARGE SCALE GENOMIC DNA]</scope>
    <source>
        <strain evidence="2">CGMCC 1.15942</strain>
    </source>
</reference>
<dbReference type="Proteomes" id="UP000630615">
    <property type="component" value="Unassembled WGS sequence"/>
</dbReference>